<dbReference type="EMBL" id="BGZK01000105">
    <property type="protein sequence ID" value="GBP19178.1"/>
    <property type="molecule type" value="Genomic_DNA"/>
</dbReference>
<dbReference type="Proteomes" id="UP000299102">
    <property type="component" value="Unassembled WGS sequence"/>
</dbReference>
<keyword evidence="2" id="KW-1185">Reference proteome</keyword>
<protein>
    <submittedName>
        <fullName evidence="1">Uncharacterized protein</fullName>
    </submittedName>
</protein>
<gene>
    <name evidence="1" type="ORF">EVAR_11500_1</name>
</gene>
<evidence type="ECO:0000313" key="1">
    <source>
        <dbReference type="EMBL" id="GBP19178.1"/>
    </source>
</evidence>
<accession>A0A4C1TZ19</accession>
<name>A0A4C1TZ19_EUMVA</name>
<proteinExistence type="predicted"/>
<sequence>MVIKAYEGLRQKSKQSGASAPANDCRYLLDNGIQSRRLNVLPEARNEALIRLERLIYQYGCGRGRTRWRPVRRTLFKCCATTAHLFISLLLTSVCPRLRPHSYETDSSILYTATSRSQDPDRYPIIDFGSGPALGVDFFHSRLSSRCQFWFRHRS</sequence>
<organism evidence="1 2">
    <name type="scientific">Eumeta variegata</name>
    <name type="common">Bagworm moth</name>
    <name type="synonym">Eumeta japonica</name>
    <dbReference type="NCBI Taxonomy" id="151549"/>
    <lineage>
        <taxon>Eukaryota</taxon>
        <taxon>Metazoa</taxon>
        <taxon>Ecdysozoa</taxon>
        <taxon>Arthropoda</taxon>
        <taxon>Hexapoda</taxon>
        <taxon>Insecta</taxon>
        <taxon>Pterygota</taxon>
        <taxon>Neoptera</taxon>
        <taxon>Endopterygota</taxon>
        <taxon>Lepidoptera</taxon>
        <taxon>Glossata</taxon>
        <taxon>Ditrysia</taxon>
        <taxon>Tineoidea</taxon>
        <taxon>Psychidae</taxon>
        <taxon>Oiketicinae</taxon>
        <taxon>Eumeta</taxon>
    </lineage>
</organism>
<comment type="caution">
    <text evidence="1">The sequence shown here is derived from an EMBL/GenBank/DDBJ whole genome shotgun (WGS) entry which is preliminary data.</text>
</comment>
<dbReference type="AlphaFoldDB" id="A0A4C1TZ19"/>
<evidence type="ECO:0000313" key="2">
    <source>
        <dbReference type="Proteomes" id="UP000299102"/>
    </source>
</evidence>
<reference evidence="1 2" key="1">
    <citation type="journal article" date="2019" name="Commun. Biol.">
        <title>The bagworm genome reveals a unique fibroin gene that provides high tensile strength.</title>
        <authorList>
            <person name="Kono N."/>
            <person name="Nakamura H."/>
            <person name="Ohtoshi R."/>
            <person name="Tomita M."/>
            <person name="Numata K."/>
            <person name="Arakawa K."/>
        </authorList>
    </citation>
    <scope>NUCLEOTIDE SEQUENCE [LARGE SCALE GENOMIC DNA]</scope>
</reference>